<feature type="region of interest" description="Disordered" evidence="1">
    <location>
        <begin position="93"/>
        <end position="117"/>
    </location>
</feature>
<feature type="region of interest" description="Disordered" evidence="1">
    <location>
        <begin position="194"/>
        <end position="226"/>
    </location>
</feature>
<accession>A0A6J4H3X6</accession>
<name>A0A6J4H3X6_9PROT</name>
<feature type="region of interest" description="Disordered" evidence="1">
    <location>
        <begin position="139"/>
        <end position="161"/>
    </location>
</feature>
<feature type="compositionally biased region" description="Low complexity" evidence="1">
    <location>
        <begin position="510"/>
        <end position="519"/>
    </location>
</feature>
<feature type="compositionally biased region" description="Basic residues" evidence="1">
    <location>
        <begin position="139"/>
        <end position="153"/>
    </location>
</feature>
<feature type="region of interest" description="Disordered" evidence="1">
    <location>
        <begin position="312"/>
        <end position="343"/>
    </location>
</feature>
<dbReference type="EMBL" id="CADCTL010000011">
    <property type="protein sequence ID" value="CAA9212642.1"/>
    <property type="molecule type" value="Genomic_DNA"/>
</dbReference>
<feature type="compositionally biased region" description="Low complexity" evidence="1">
    <location>
        <begin position="471"/>
        <end position="487"/>
    </location>
</feature>
<feature type="region of interest" description="Disordered" evidence="1">
    <location>
        <begin position="1"/>
        <end position="67"/>
    </location>
</feature>
<dbReference type="AlphaFoldDB" id="A0A6J4H3X6"/>
<sequence length="519" mass="55581">GRGPNLRRHDPARHRNLCRSLRNPARDDPRRAARRLLPHLPRGRALHRHRRRGPDGHRHGAARHRRLARGRGKHLLGGGGLPHRRHRVRAGVRAARRRARPSPAAAGVARAARGGQRGGRHLRLLRLAHSRAVVARRRRGRAEHAHHGHHRRSGAAAGARPFPGLDRRLLHLGLGARPGDGRVADRELRLARRVPGPASARGAGLRDGAPRAGAAGHAGPRRRPPLRRARCLPFRRLRRAGAARAVLRAALVLRGAPGRGPAGRRRGARARPPGVAGKARARPAVAARPPGGAHHPALQPLHRLRARRAGGAADLPADLPPERARPRAGRGGPAAAAAGDRRRPRRALGWALDDGHRPVLAHRRRGAVLGDRRARRGGAARGRAARVGAGLPVRRGGARHRPVLPRVADQRAGGRRAGAAGGRRGIRAIRSHLRRGARHRAAGRAAFRQFGGGRRARGGALRGGRARRRGGAAAAPAGSRADGVARRLGGRLPRRLPRRRRRDGDRRVHGVAGAAAAAV</sequence>
<feature type="compositionally biased region" description="Basic residues" evidence="1">
    <location>
        <begin position="488"/>
        <end position="501"/>
    </location>
</feature>
<feature type="compositionally biased region" description="Low complexity" evidence="1">
    <location>
        <begin position="101"/>
        <end position="114"/>
    </location>
</feature>
<gene>
    <name evidence="2" type="ORF">AVDCRST_MAG04-195</name>
</gene>
<proteinExistence type="predicted"/>
<feature type="non-terminal residue" evidence="2">
    <location>
        <position position="1"/>
    </location>
</feature>
<feature type="region of interest" description="Disordered" evidence="1">
    <location>
        <begin position="453"/>
        <end position="519"/>
    </location>
</feature>
<feature type="region of interest" description="Disordered" evidence="1">
    <location>
        <begin position="258"/>
        <end position="295"/>
    </location>
</feature>
<protein>
    <submittedName>
        <fullName evidence="2">Uncharacterized protein</fullName>
    </submittedName>
</protein>
<organism evidence="2">
    <name type="scientific">uncultured Acetobacteraceae bacterium</name>
    <dbReference type="NCBI Taxonomy" id="169975"/>
    <lineage>
        <taxon>Bacteria</taxon>
        <taxon>Pseudomonadati</taxon>
        <taxon>Pseudomonadota</taxon>
        <taxon>Alphaproteobacteria</taxon>
        <taxon>Acetobacterales</taxon>
        <taxon>Acetobacteraceae</taxon>
        <taxon>environmental samples</taxon>
    </lineage>
</organism>
<evidence type="ECO:0000256" key="1">
    <source>
        <dbReference type="SAM" id="MobiDB-lite"/>
    </source>
</evidence>
<feature type="non-terminal residue" evidence="2">
    <location>
        <position position="519"/>
    </location>
</feature>
<reference evidence="2" key="1">
    <citation type="submission" date="2020-02" db="EMBL/GenBank/DDBJ databases">
        <authorList>
            <person name="Meier V. D."/>
        </authorList>
    </citation>
    <scope>NUCLEOTIDE SEQUENCE</scope>
    <source>
        <strain evidence="2">AVDCRST_MAG04</strain>
    </source>
</reference>
<evidence type="ECO:0000313" key="2">
    <source>
        <dbReference type="EMBL" id="CAA9212642.1"/>
    </source>
</evidence>
<feature type="compositionally biased region" description="Low complexity" evidence="1">
    <location>
        <begin position="270"/>
        <end position="295"/>
    </location>
</feature>
<feature type="compositionally biased region" description="Low complexity" evidence="1">
    <location>
        <begin position="200"/>
        <end position="218"/>
    </location>
</feature>
<feature type="compositionally biased region" description="Basic residues" evidence="1">
    <location>
        <begin position="32"/>
        <end position="52"/>
    </location>
</feature>